<dbReference type="AlphaFoldDB" id="A0A918KSG2"/>
<keyword evidence="1" id="KW-1133">Transmembrane helix</keyword>
<evidence type="ECO:0000313" key="2">
    <source>
        <dbReference type="EMBL" id="GGX74347.1"/>
    </source>
</evidence>
<reference evidence="2 3" key="1">
    <citation type="journal article" date="2014" name="Int. J. Syst. Evol. Microbiol.">
        <title>Complete genome sequence of Corynebacterium casei LMG S-19264T (=DSM 44701T), isolated from a smear-ripened cheese.</title>
        <authorList>
            <consortium name="US DOE Joint Genome Institute (JGI-PGF)"/>
            <person name="Walter F."/>
            <person name="Albersmeier A."/>
            <person name="Kalinowski J."/>
            <person name="Ruckert C."/>
        </authorList>
    </citation>
    <scope>NUCLEOTIDE SEQUENCE [LARGE SCALE GENOMIC DNA]</scope>
    <source>
        <strain evidence="2 3">KCTC 23968</strain>
    </source>
</reference>
<feature type="transmembrane region" description="Helical" evidence="1">
    <location>
        <begin position="53"/>
        <end position="73"/>
    </location>
</feature>
<dbReference type="RefSeq" id="WP_189586873.1">
    <property type="nucleotide sequence ID" value="NZ_BMYV01000003.1"/>
</dbReference>
<dbReference type="Proteomes" id="UP000600865">
    <property type="component" value="Unassembled WGS sequence"/>
</dbReference>
<feature type="transmembrane region" description="Helical" evidence="1">
    <location>
        <begin position="12"/>
        <end position="33"/>
    </location>
</feature>
<proteinExistence type="predicted"/>
<keyword evidence="1" id="KW-0472">Membrane</keyword>
<gene>
    <name evidence="2" type="ORF">GCM10011309_25600</name>
</gene>
<protein>
    <submittedName>
        <fullName evidence="2">Uncharacterized protein</fullName>
    </submittedName>
</protein>
<comment type="caution">
    <text evidence="2">The sequence shown here is derived from an EMBL/GenBank/DDBJ whole genome shotgun (WGS) entry which is preliminary data.</text>
</comment>
<dbReference type="EMBL" id="BMYV01000003">
    <property type="protein sequence ID" value="GGX74347.1"/>
    <property type="molecule type" value="Genomic_DNA"/>
</dbReference>
<name>A0A918KSG2_9PROT</name>
<evidence type="ECO:0000313" key="3">
    <source>
        <dbReference type="Proteomes" id="UP000600865"/>
    </source>
</evidence>
<organism evidence="2 3">
    <name type="scientific">Litorimonas cladophorae</name>
    <dbReference type="NCBI Taxonomy" id="1220491"/>
    <lineage>
        <taxon>Bacteria</taxon>
        <taxon>Pseudomonadati</taxon>
        <taxon>Pseudomonadota</taxon>
        <taxon>Alphaproteobacteria</taxon>
        <taxon>Maricaulales</taxon>
        <taxon>Robiginitomaculaceae</taxon>
    </lineage>
</organism>
<keyword evidence="1" id="KW-0812">Transmembrane</keyword>
<sequence length="98" mass="11143">MKRLLEILQFWAKVMFVVFVLTGMIAFVLLITAGGWSEVTLLERVKYALKSGVANGVFVGTIAALITALFMVWKTRRVIRQNQKKLALRNQSREKTQS</sequence>
<accession>A0A918KSG2</accession>
<keyword evidence="3" id="KW-1185">Reference proteome</keyword>
<evidence type="ECO:0000256" key="1">
    <source>
        <dbReference type="SAM" id="Phobius"/>
    </source>
</evidence>